<dbReference type="GO" id="GO:0004721">
    <property type="term" value="F:phosphoprotein phosphatase activity"/>
    <property type="evidence" value="ECO:0007669"/>
    <property type="project" value="TreeGrafter"/>
</dbReference>
<keyword evidence="6 8" id="KW-0418">Kinase</keyword>
<dbReference type="SMART" id="SM00388">
    <property type="entry name" value="HisKA"/>
    <property type="match status" value="1"/>
</dbReference>
<dbReference type="SUPFAM" id="SSF47384">
    <property type="entry name" value="Homodimeric domain of signal transducing histidine kinase"/>
    <property type="match status" value="1"/>
</dbReference>
<dbReference type="GO" id="GO:0000155">
    <property type="term" value="F:phosphorelay sensor kinase activity"/>
    <property type="evidence" value="ECO:0007669"/>
    <property type="project" value="InterPro"/>
</dbReference>
<reference evidence="8 9" key="1">
    <citation type="journal article" date="2009" name="J. Bacteriol.">
        <title>Complete genome sequence of the probiotic Lactobacillus rhamnosus ATCC 53103.</title>
        <authorList>
            <person name="Morita H."/>
            <person name="Toh H."/>
            <person name="Oshima K."/>
            <person name="Murakami M."/>
            <person name="Taylor T.D."/>
            <person name="Igimi S."/>
            <person name="Hattori M."/>
        </authorList>
    </citation>
    <scope>NUCLEOTIDE SEQUENCE [LARGE SCALE GENOMIC DNA]</scope>
    <source>
        <strain evidence="9">ATCC 53103 / LMG 18243 / GG [Tokyo]</strain>
    </source>
</reference>
<keyword evidence="5" id="KW-0808">Transferase</keyword>
<dbReference type="InterPro" id="IPR004358">
    <property type="entry name" value="Sig_transdc_His_kin-like_C"/>
</dbReference>
<dbReference type="GO" id="GO:0005886">
    <property type="term" value="C:plasma membrane"/>
    <property type="evidence" value="ECO:0007669"/>
    <property type="project" value="TreeGrafter"/>
</dbReference>
<dbReference type="RefSeq" id="WP_014569218.1">
    <property type="nucleotide sequence ID" value="NC_017482.1"/>
</dbReference>
<dbReference type="Gene3D" id="3.30.565.10">
    <property type="entry name" value="Histidine kinase-like ATPase, C-terminal domain"/>
    <property type="match status" value="1"/>
</dbReference>
<dbReference type="GO" id="GO:0016036">
    <property type="term" value="P:cellular response to phosphate starvation"/>
    <property type="evidence" value="ECO:0007669"/>
    <property type="project" value="TreeGrafter"/>
</dbReference>
<dbReference type="Proteomes" id="UP000002067">
    <property type="component" value="Chromosome"/>
</dbReference>
<dbReference type="Gene3D" id="1.10.287.130">
    <property type="match status" value="1"/>
</dbReference>
<proteinExistence type="predicted"/>
<keyword evidence="4" id="KW-0597">Phosphoprotein</keyword>
<dbReference type="Pfam" id="PF02518">
    <property type="entry name" value="HATPase_c"/>
    <property type="match status" value="1"/>
</dbReference>
<dbReference type="InterPro" id="IPR005467">
    <property type="entry name" value="His_kinase_dom"/>
</dbReference>
<dbReference type="KEGG" id="lrh:LGG_00629"/>
<dbReference type="SMART" id="SM00387">
    <property type="entry name" value="HATPase_c"/>
    <property type="match status" value="1"/>
</dbReference>
<comment type="catalytic activity">
    <reaction evidence="1">
        <text>ATP + protein L-histidine = ADP + protein N-phospho-L-histidine.</text>
        <dbReference type="EC" id="2.7.13.3"/>
    </reaction>
</comment>
<dbReference type="Pfam" id="PF00512">
    <property type="entry name" value="HisKA"/>
    <property type="match status" value="1"/>
</dbReference>
<gene>
    <name evidence="8" type="ordered locus">LRHM_0607</name>
</gene>
<keyword evidence="7" id="KW-0902">Two-component regulatory system</keyword>
<dbReference type="InterPro" id="IPR036890">
    <property type="entry name" value="HATPase_C_sf"/>
</dbReference>
<dbReference type="EMBL" id="AP011548">
    <property type="protein sequence ID" value="BAI41134.1"/>
    <property type="molecule type" value="Genomic_DNA"/>
</dbReference>
<evidence type="ECO:0000256" key="6">
    <source>
        <dbReference type="ARBA" id="ARBA00022777"/>
    </source>
</evidence>
<sequence>MLLMLTIVLAAFLVISLAYIISLKTNLKRAGQEIWRLSEQEFSMPLLQQTNVKELQQLYASINHLLKLNRDNRLAYESAYQKMTQTIANITHDLKTPLATALGYLEIMVANGCQSDSVVKVRAKSLEVQHLINQFSQLIRIEAGDRRKQVRLVNINELCREALFSILAQLKDNKFEVVANIPEYPIWINSDDDAIRRSLNNLLQNVCVHGEDGHYLELILAERLGEILIKVRDHGKGIQKHDLDAIFERTFMADETRYKSGKGGGLGLAITKALIAQIQGCIYVESQPHICTTFTIVLPKNAK</sequence>
<evidence type="ECO:0000256" key="1">
    <source>
        <dbReference type="ARBA" id="ARBA00000085"/>
    </source>
</evidence>
<evidence type="ECO:0000256" key="5">
    <source>
        <dbReference type="ARBA" id="ARBA00022679"/>
    </source>
</evidence>
<dbReference type="InterPro" id="IPR050351">
    <property type="entry name" value="BphY/WalK/GraS-like"/>
</dbReference>
<dbReference type="EC" id="2.7.13.3" evidence="3"/>
<dbReference type="AlphaFoldDB" id="A0A7S7FMS2"/>
<protein>
    <recommendedName>
        <fullName evidence="3">histidine kinase</fullName>
        <ecNumber evidence="3">2.7.13.3</ecNumber>
    </recommendedName>
</protein>
<dbReference type="SUPFAM" id="SSF55874">
    <property type="entry name" value="ATPase domain of HSP90 chaperone/DNA topoisomerase II/histidine kinase"/>
    <property type="match status" value="1"/>
</dbReference>
<dbReference type="PANTHER" id="PTHR45453">
    <property type="entry name" value="PHOSPHATE REGULON SENSOR PROTEIN PHOR"/>
    <property type="match status" value="1"/>
</dbReference>
<evidence type="ECO:0000313" key="9">
    <source>
        <dbReference type="Proteomes" id="UP000002067"/>
    </source>
</evidence>
<dbReference type="PANTHER" id="PTHR45453:SF1">
    <property type="entry name" value="PHOSPHATE REGULON SENSOR PROTEIN PHOR"/>
    <property type="match status" value="1"/>
</dbReference>
<evidence type="ECO:0000256" key="7">
    <source>
        <dbReference type="ARBA" id="ARBA00023012"/>
    </source>
</evidence>
<organism evidence="8 9">
    <name type="scientific">Lacticaseibacillus rhamnosus (strain ATCC 53103 / LMG 18243 / GG)</name>
    <name type="common">Lactobacillus rhamnosus</name>
    <dbReference type="NCBI Taxonomy" id="568703"/>
    <lineage>
        <taxon>Bacteria</taxon>
        <taxon>Bacillati</taxon>
        <taxon>Bacillota</taxon>
        <taxon>Bacilli</taxon>
        <taxon>Lactobacillales</taxon>
        <taxon>Lactobacillaceae</taxon>
        <taxon>Lacticaseibacillus</taxon>
    </lineage>
</organism>
<name>A0A7S7FMS2_LACRG</name>
<accession>A0A7S7FMS2</accession>
<evidence type="ECO:0000256" key="3">
    <source>
        <dbReference type="ARBA" id="ARBA00012438"/>
    </source>
</evidence>
<evidence type="ECO:0000256" key="4">
    <source>
        <dbReference type="ARBA" id="ARBA00022553"/>
    </source>
</evidence>
<dbReference type="PROSITE" id="PS50109">
    <property type="entry name" value="HIS_KIN"/>
    <property type="match status" value="1"/>
</dbReference>
<dbReference type="InterPro" id="IPR003594">
    <property type="entry name" value="HATPase_dom"/>
</dbReference>
<dbReference type="KEGG" id="lrg:LRHM_0607"/>
<comment type="subcellular location">
    <subcellularLocation>
        <location evidence="2">Membrane</location>
    </subcellularLocation>
</comment>
<dbReference type="InterPro" id="IPR036097">
    <property type="entry name" value="HisK_dim/P_sf"/>
</dbReference>
<dbReference type="PRINTS" id="PR00344">
    <property type="entry name" value="BCTRLSENSOR"/>
</dbReference>
<evidence type="ECO:0000313" key="8">
    <source>
        <dbReference type="EMBL" id="BAI41134.1"/>
    </source>
</evidence>
<evidence type="ECO:0000256" key="2">
    <source>
        <dbReference type="ARBA" id="ARBA00004370"/>
    </source>
</evidence>
<dbReference type="CDD" id="cd00082">
    <property type="entry name" value="HisKA"/>
    <property type="match status" value="1"/>
</dbReference>
<dbReference type="InterPro" id="IPR003661">
    <property type="entry name" value="HisK_dim/P_dom"/>
</dbReference>